<keyword evidence="10" id="KW-0472">Membrane</keyword>
<dbReference type="Pfam" id="PF14759">
    <property type="entry name" value="Reductase_C"/>
    <property type="match status" value="1"/>
</dbReference>
<dbReference type="PRINTS" id="PR00411">
    <property type="entry name" value="PNDRDTASEI"/>
</dbReference>
<dbReference type="PhylomeDB" id="A0A0G4EM32"/>
<dbReference type="InterPro" id="IPR028202">
    <property type="entry name" value="Reductase_C"/>
</dbReference>
<evidence type="ECO:0000256" key="7">
    <source>
        <dbReference type="ARBA" id="ARBA00023002"/>
    </source>
</evidence>
<evidence type="ECO:0000256" key="4">
    <source>
        <dbReference type="ARBA" id="ARBA00022714"/>
    </source>
</evidence>
<evidence type="ECO:0000256" key="9">
    <source>
        <dbReference type="ARBA" id="ARBA00023014"/>
    </source>
</evidence>
<accession>A0A0G4EM32</accession>
<dbReference type="PANTHER" id="PTHR43557">
    <property type="entry name" value="APOPTOSIS-INDUCING FACTOR 1"/>
    <property type="match status" value="1"/>
</dbReference>
<comment type="cofactor">
    <cofactor evidence="1">
        <name>FAD</name>
        <dbReference type="ChEBI" id="CHEBI:57692"/>
    </cofactor>
</comment>
<dbReference type="GO" id="GO:0051537">
    <property type="term" value="F:2 iron, 2 sulfur cluster binding"/>
    <property type="evidence" value="ECO:0007669"/>
    <property type="project" value="UniProtKB-KW"/>
</dbReference>
<dbReference type="PROSITE" id="PS51296">
    <property type="entry name" value="RIESKE"/>
    <property type="match status" value="1"/>
</dbReference>
<evidence type="ECO:0000256" key="3">
    <source>
        <dbReference type="ARBA" id="ARBA00022630"/>
    </source>
</evidence>
<dbReference type="InterPro" id="IPR036188">
    <property type="entry name" value="FAD/NAD-bd_sf"/>
</dbReference>
<dbReference type="SUPFAM" id="SSF55424">
    <property type="entry name" value="FAD/NAD-linked reductases, dimerisation (C-terminal) domain"/>
    <property type="match status" value="1"/>
</dbReference>
<comment type="similarity">
    <text evidence="2">Belongs to the FAD-dependent oxidoreductase family.</text>
</comment>
<evidence type="ECO:0000256" key="8">
    <source>
        <dbReference type="ARBA" id="ARBA00023004"/>
    </source>
</evidence>
<dbReference type="Pfam" id="PF00355">
    <property type="entry name" value="Rieske"/>
    <property type="match status" value="1"/>
</dbReference>
<evidence type="ECO:0000313" key="12">
    <source>
        <dbReference type="EMBL" id="CEL98203.1"/>
    </source>
</evidence>
<keyword evidence="5" id="KW-0479">Metal-binding</keyword>
<dbReference type="SUPFAM" id="SSF51905">
    <property type="entry name" value="FAD/NAD(P)-binding domain"/>
    <property type="match status" value="2"/>
</dbReference>
<proteinExistence type="inferred from homology"/>
<dbReference type="AlphaFoldDB" id="A0A0G4EM32"/>
<evidence type="ECO:0000256" key="10">
    <source>
        <dbReference type="SAM" id="Phobius"/>
    </source>
</evidence>
<dbReference type="EMBL" id="CDMY01000265">
    <property type="protein sequence ID" value="CEL98203.1"/>
    <property type="molecule type" value="Genomic_DNA"/>
</dbReference>
<dbReference type="Proteomes" id="UP000041254">
    <property type="component" value="Unassembled WGS sequence"/>
</dbReference>
<keyword evidence="7" id="KW-0560">Oxidoreductase</keyword>
<keyword evidence="3" id="KW-0285">Flavoprotein</keyword>
<feature type="transmembrane region" description="Helical" evidence="10">
    <location>
        <begin position="48"/>
        <end position="68"/>
    </location>
</feature>
<dbReference type="GO" id="GO:0046872">
    <property type="term" value="F:metal ion binding"/>
    <property type="evidence" value="ECO:0007669"/>
    <property type="project" value="UniProtKB-KW"/>
</dbReference>
<keyword evidence="8" id="KW-0408">Iron</keyword>
<protein>
    <recommendedName>
        <fullName evidence="11">Rieske domain-containing protein</fullName>
    </recommendedName>
</protein>
<keyword evidence="4" id="KW-0001">2Fe-2S</keyword>
<organism evidence="12 13">
    <name type="scientific">Vitrella brassicaformis (strain CCMP3155)</name>
    <dbReference type="NCBI Taxonomy" id="1169540"/>
    <lineage>
        <taxon>Eukaryota</taxon>
        <taxon>Sar</taxon>
        <taxon>Alveolata</taxon>
        <taxon>Colpodellida</taxon>
        <taxon>Vitrellaceae</taxon>
        <taxon>Vitrella</taxon>
    </lineage>
</organism>
<dbReference type="Gene3D" id="3.30.390.30">
    <property type="match status" value="1"/>
</dbReference>
<dbReference type="InterPro" id="IPR017941">
    <property type="entry name" value="Rieske_2Fe-2S"/>
</dbReference>
<dbReference type="GO" id="GO:0016651">
    <property type="term" value="F:oxidoreductase activity, acting on NAD(P)H"/>
    <property type="evidence" value="ECO:0007669"/>
    <property type="project" value="TreeGrafter"/>
</dbReference>
<dbReference type="PRINTS" id="PR00368">
    <property type="entry name" value="FADPNR"/>
</dbReference>
<dbReference type="STRING" id="1169540.A0A0G4EM32"/>
<dbReference type="InterPro" id="IPR036922">
    <property type="entry name" value="Rieske_2Fe-2S_sf"/>
</dbReference>
<dbReference type="Gene3D" id="2.102.10.10">
    <property type="entry name" value="Rieske [2Fe-2S] iron-sulphur domain"/>
    <property type="match status" value="1"/>
</dbReference>
<dbReference type="Gene3D" id="3.50.50.60">
    <property type="entry name" value="FAD/NAD(P)-binding domain"/>
    <property type="match status" value="2"/>
</dbReference>
<keyword evidence="10" id="KW-1133">Transmembrane helix</keyword>
<evidence type="ECO:0000256" key="1">
    <source>
        <dbReference type="ARBA" id="ARBA00001974"/>
    </source>
</evidence>
<feature type="domain" description="Rieske" evidence="11">
    <location>
        <begin position="98"/>
        <end position="203"/>
    </location>
</feature>
<keyword evidence="10" id="KW-0812">Transmembrane</keyword>
<evidence type="ECO:0000256" key="2">
    <source>
        <dbReference type="ARBA" id="ARBA00006442"/>
    </source>
</evidence>
<reference evidence="12 13" key="1">
    <citation type="submission" date="2014-11" db="EMBL/GenBank/DDBJ databases">
        <authorList>
            <person name="Zhu J."/>
            <person name="Qi W."/>
            <person name="Song R."/>
        </authorList>
    </citation>
    <scope>NUCLEOTIDE SEQUENCE [LARGE SCALE GENOMIC DNA]</scope>
</reference>
<dbReference type="OMA" id="WFWSNQA"/>
<keyword evidence="6" id="KW-0274">FAD</keyword>
<dbReference type="InterPro" id="IPR016156">
    <property type="entry name" value="FAD/NAD-linked_Rdtase_dimer_sf"/>
</dbReference>
<evidence type="ECO:0000259" key="11">
    <source>
        <dbReference type="PROSITE" id="PS51296"/>
    </source>
</evidence>
<dbReference type="GO" id="GO:0005737">
    <property type="term" value="C:cytoplasm"/>
    <property type="evidence" value="ECO:0007669"/>
    <property type="project" value="TreeGrafter"/>
</dbReference>
<sequence>MMRQPAMQTGRSLALIRTVAASRLPAARCVATSSQAFAEDNDKRYRLWGSAGGVAAAFTAAGLGYYYYANGKKVAVCETDKSKEITAIALGTGPVERVDLGSEAEFDEAELYDVKVFGGKSSVLVTKAGGQFYCTGASCTHYSAPLVKGVLAPDHYGSGPSYHVSCPWHDAEFDLKTGACVNGPSLTAIPTYPVEVKNGRVVATLPKDMKETVEPPVAKRDPNNKAVYAVIGGGPASMAAMETLRQEGFTGRIVFITKEEFPPYDRPVLSKNLYADIDHIQLRKADFMDKLEIESKFKTTVTKLDAKNSTLHFDDGSTMKYDKMLCCAGAEPRRIPVPGHEAKNIFILRRPDHATGIQEYAMPGKKVCVVGTSFIGMEVACTLAKKGAKVALVGMEYVPFERVLGKQVGQVFKNVLDKNKLDFYGPAIVNKYDLDENGMVKGVELKDGKGYIECDAVVLGAGVAPTCHKFVEGVQVHSRDGSIICDPFMKARDGPDNFWAAGDCVTFPWYKSGHDTRIEHWDVAYQQGRVAAQNMCGKHVPFANIPFFWTMIFGKSLRYAGHCRGFDELHVEGDLDKGEFVAYYIKGDNIEAVATCNRDPIAVATAELMKLNHMPTGTEVKTGKIDADGLVKKLKEYNKKRLPAQKDSAVKN</sequence>
<dbReference type="Pfam" id="PF07992">
    <property type="entry name" value="Pyr_redox_2"/>
    <property type="match status" value="1"/>
</dbReference>
<dbReference type="FunCoup" id="A0A0G4EM32">
    <property type="interactions" value="5"/>
</dbReference>
<evidence type="ECO:0000313" key="13">
    <source>
        <dbReference type="Proteomes" id="UP000041254"/>
    </source>
</evidence>
<keyword evidence="9" id="KW-0411">Iron-sulfur</keyword>
<dbReference type="OrthoDB" id="432169at2759"/>
<dbReference type="InParanoid" id="A0A0G4EM32"/>
<dbReference type="InterPro" id="IPR023753">
    <property type="entry name" value="FAD/NAD-binding_dom"/>
</dbReference>
<name>A0A0G4EM32_VITBC</name>
<dbReference type="PANTHER" id="PTHR43557:SF2">
    <property type="entry name" value="RIESKE DOMAIN-CONTAINING PROTEIN-RELATED"/>
    <property type="match status" value="1"/>
</dbReference>
<dbReference type="InterPro" id="IPR050446">
    <property type="entry name" value="FAD-oxidoreductase/Apoptosis"/>
</dbReference>
<dbReference type="VEuPathDB" id="CryptoDB:Vbra_7852"/>
<dbReference type="SUPFAM" id="SSF50022">
    <property type="entry name" value="ISP domain"/>
    <property type="match status" value="1"/>
</dbReference>
<keyword evidence="13" id="KW-1185">Reference proteome</keyword>
<gene>
    <name evidence="12" type="ORF">Vbra_7852</name>
</gene>
<evidence type="ECO:0000256" key="5">
    <source>
        <dbReference type="ARBA" id="ARBA00022723"/>
    </source>
</evidence>
<evidence type="ECO:0000256" key="6">
    <source>
        <dbReference type="ARBA" id="ARBA00022827"/>
    </source>
</evidence>